<proteinExistence type="inferred from homology"/>
<evidence type="ECO:0000256" key="1">
    <source>
        <dbReference type="ARBA" id="ARBA00004651"/>
    </source>
</evidence>
<comment type="catalytic activity">
    <reaction evidence="6">
        <text>L-lysyl-tRNA(Lys) + a 1,2-diacyl-sn-glycero-3-phospho-(1'-sn-glycerol) = a 1,2-diacyl-sn-glycero-3-phospho-1'-(3'-O-L-lysyl)-sn-glycerol + tRNA(Lys)</text>
        <dbReference type="Rhea" id="RHEA:10668"/>
        <dbReference type="Rhea" id="RHEA-COMP:9696"/>
        <dbReference type="Rhea" id="RHEA-COMP:9697"/>
        <dbReference type="ChEBI" id="CHEBI:64716"/>
        <dbReference type="ChEBI" id="CHEBI:75792"/>
        <dbReference type="ChEBI" id="CHEBI:78442"/>
        <dbReference type="ChEBI" id="CHEBI:78529"/>
        <dbReference type="EC" id="2.3.2.3"/>
    </reaction>
</comment>
<comment type="caution">
    <text evidence="7">The sequence shown here is derived from an EMBL/GenBank/DDBJ whole genome shotgun (WGS) entry which is preliminary data.</text>
</comment>
<evidence type="ECO:0000256" key="4">
    <source>
        <dbReference type="ARBA" id="ARBA00022989"/>
    </source>
</evidence>
<dbReference type="GO" id="GO:0050071">
    <property type="term" value="F:phosphatidylglycerol lysyltransferase activity"/>
    <property type="evidence" value="ECO:0007669"/>
    <property type="project" value="UniProtKB-EC"/>
</dbReference>
<dbReference type="GO" id="GO:0005886">
    <property type="term" value="C:plasma membrane"/>
    <property type="evidence" value="ECO:0007669"/>
    <property type="project" value="UniProtKB-SubCell"/>
</dbReference>
<evidence type="ECO:0000256" key="3">
    <source>
        <dbReference type="ARBA" id="ARBA00022692"/>
    </source>
</evidence>
<keyword evidence="8" id="KW-1185">Reference proteome</keyword>
<name>A0A9X3TR31_9BACL</name>
<evidence type="ECO:0000256" key="5">
    <source>
        <dbReference type="ARBA" id="ARBA00023136"/>
    </source>
</evidence>
<keyword evidence="3 6" id="KW-0812">Transmembrane</keyword>
<dbReference type="Pfam" id="PF03706">
    <property type="entry name" value="LPG_synthase_TM"/>
    <property type="match status" value="1"/>
</dbReference>
<accession>A0A9X3TR31</accession>
<comment type="function">
    <text evidence="6">Catalyzes the transfer of a lysyl group from L-lysyl-tRNA(Lys) to membrane-bound phosphatidylglycerol (PG), which produces lysylphosphatidylglycerol (LPG), a major component of the bacterial membrane with a positive net charge. LPG synthesis contributes to bacterial virulence as it is involved in the resistance mechanism against cationic antimicrobial peptides (CAMP) produces by the host's immune system (defensins, cathelicidins) and by the competing microorganisms.</text>
</comment>
<protein>
    <recommendedName>
        <fullName evidence="6">Phosphatidylglycerol lysyltransferase</fullName>
        <ecNumber evidence="6">2.3.2.3</ecNumber>
    </recommendedName>
    <alternativeName>
        <fullName evidence="6">Lysylphosphatidylglycerol synthase</fullName>
    </alternativeName>
</protein>
<sequence length="321" mass="34856">MRKKIVRAVGWLLLVVSGYLIATRMEASALIDGVQKLAAHPGLLLTMTVCYGAAFWLRSWAWQKQTVHRVPVLRLWYYHHIGLLLNHLLPVKAGELARMALLRRREGFAWSAAVVSVAGNRLMDMAGLAALAAAALLLIAPRQIQLWYGERLAWAVAVSAAAAAAVLAGSRYAERRFPAVARYRRAFFQGPHGLAAFFLTAAGWLLEAAVVWSVVRALGGQLETASALLVHVLTIIGQTFHVTPGGIGTYEAVMASLLHETAGHSLAFALQVAILSHGFKFCYSFVAGGLAAWRLSLSPLALFREAREASEEGDHEKSVDI</sequence>
<keyword evidence="6" id="KW-0808">Transferase</keyword>
<keyword evidence="4 6" id="KW-1133">Transmembrane helix</keyword>
<keyword evidence="6" id="KW-0046">Antibiotic resistance</keyword>
<gene>
    <name evidence="6" type="primary">mprF</name>
    <name evidence="7" type="ORF">O3V59_10880</name>
</gene>
<feature type="transmembrane region" description="Helical" evidence="6">
    <location>
        <begin position="38"/>
        <end position="57"/>
    </location>
</feature>
<keyword evidence="2" id="KW-1003">Cell membrane</keyword>
<dbReference type="GO" id="GO:0046677">
    <property type="term" value="P:response to antibiotic"/>
    <property type="evidence" value="ECO:0007669"/>
    <property type="project" value="UniProtKB-KW"/>
</dbReference>
<dbReference type="EC" id="2.3.2.3" evidence="6"/>
<dbReference type="GO" id="GO:0006629">
    <property type="term" value="P:lipid metabolic process"/>
    <property type="evidence" value="ECO:0007669"/>
    <property type="project" value="UniProtKB-KW"/>
</dbReference>
<dbReference type="InterPro" id="IPR022791">
    <property type="entry name" value="L-PG_synthase/AglD"/>
</dbReference>
<dbReference type="AlphaFoldDB" id="A0A9X3TR31"/>
<comment type="subcellular location">
    <subcellularLocation>
        <location evidence="1 6">Cell membrane</location>
        <topology evidence="1 6">Multi-pass membrane protein</topology>
    </subcellularLocation>
</comment>
<evidence type="ECO:0000313" key="8">
    <source>
        <dbReference type="Proteomes" id="UP001151071"/>
    </source>
</evidence>
<dbReference type="PANTHER" id="PTHR39087:SF2">
    <property type="entry name" value="UPF0104 MEMBRANE PROTEIN MJ1595"/>
    <property type="match status" value="1"/>
</dbReference>
<dbReference type="Proteomes" id="UP001151071">
    <property type="component" value="Unassembled WGS sequence"/>
</dbReference>
<keyword evidence="6" id="KW-0443">Lipid metabolism</keyword>
<organism evidence="7 8">
    <name type="scientific">Brevibacillus thermoruber</name>
    <dbReference type="NCBI Taxonomy" id="33942"/>
    <lineage>
        <taxon>Bacteria</taxon>
        <taxon>Bacillati</taxon>
        <taxon>Bacillota</taxon>
        <taxon>Bacilli</taxon>
        <taxon>Bacillales</taxon>
        <taxon>Paenibacillaceae</taxon>
        <taxon>Brevibacillus</taxon>
    </lineage>
</organism>
<feature type="transmembrane region" description="Helical" evidence="6">
    <location>
        <begin position="194"/>
        <end position="215"/>
    </location>
</feature>
<dbReference type="EMBL" id="JAPYYP010000011">
    <property type="protein sequence ID" value="MDA5108864.1"/>
    <property type="molecule type" value="Genomic_DNA"/>
</dbReference>
<feature type="transmembrane region" description="Helical" evidence="6">
    <location>
        <begin position="108"/>
        <end position="140"/>
    </location>
</feature>
<feature type="transmembrane region" description="Helical" evidence="6">
    <location>
        <begin position="152"/>
        <end position="173"/>
    </location>
</feature>
<reference evidence="7" key="1">
    <citation type="submission" date="2022-12" db="EMBL/GenBank/DDBJ databases">
        <title>Draft genome sequence of the thermophilic strain Brevibacillus thermoruber HT42, isolated from Los Humeros, Puebla, Mexico, with biotechnological potential.</title>
        <authorList>
            <person name="Lara Sanchez J."/>
            <person name="Solis Palacios R."/>
            <person name="Bustos Baena A.S."/>
            <person name="Ruz Baez A.E."/>
            <person name="Espinosa Luna G."/>
            <person name="Oliart Ros R.M."/>
        </authorList>
    </citation>
    <scope>NUCLEOTIDE SEQUENCE</scope>
    <source>
        <strain evidence="7">HT42</strain>
    </source>
</reference>
<dbReference type="PANTHER" id="PTHR39087">
    <property type="entry name" value="UPF0104 MEMBRANE PROTEIN MJ1595"/>
    <property type="match status" value="1"/>
</dbReference>
<evidence type="ECO:0000256" key="6">
    <source>
        <dbReference type="RuleBase" id="RU363042"/>
    </source>
</evidence>
<keyword evidence="5 6" id="KW-0472">Membrane</keyword>
<evidence type="ECO:0000313" key="7">
    <source>
        <dbReference type="EMBL" id="MDA5108864.1"/>
    </source>
</evidence>
<evidence type="ECO:0000256" key="2">
    <source>
        <dbReference type="ARBA" id="ARBA00022475"/>
    </source>
</evidence>
<comment type="similarity">
    <text evidence="6">Belongs to the LPG synthase family.</text>
</comment>
<dbReference type="RefSeq" id="WP_271140099.1">
    <property type="nucleotide sequence ID" value="NZ_JAPYYP010000011.1"/>
</dbReference>